<dbReference type="InterPro" id="IPR051468">
    <property type="entry name" value="Fungal_SecMetab_SDRs"/>
</dbReference>
<keyword evidence="2" id="KW-0521">NADP</keyword>
<dbReference type="SUPFAM" id="SSF51735">
    <property type="entry name" value="NAD(P)-binding Rossmann-fold domains"/>
    <property type="match status" value="1"/>
</dbReference>
<dbReference type="eggNOG" id="KOG1611">
    <property type="taxonomic scope" value="Eukaryota"/>
</dbReference>
<reference evidence="5" key="1">
    <citation type="journal article" date="2013" name="Genome Announc.">
        <title>Draft genome sequence of the ascomycete Phaeoacremonium aleophilum strain UCR-PA7, a causal agent of the esca disease complex in grapevines.</title>
        <authorList>
            <person name="Blanco-Ulate B."/>
            <person name="Rolshausen P."/>
            <person name="Cantu D."/>
        </authorList>
    </citation>
    <scope>NUCLEOTIDE SEQUENCE [LARGE SCALE GENOMIC DNA]</scope>
    <source>
        <strain evidence="5">UCR-PA7</strain>
    </source>
</reference>
<dbReference type="InterPro" id="IPR002347">
    <property type="entry name" value="SDR_fam"/>
</dbReference>
<evidence type="ECO:0000256" key="2">
    <source>
        <dbReference type="ARBA" id="ARBA00022857"/>
    </source>
</evidence>
<name>R8BCZ3_PHAM7</name>
<dbReference type="RefSeq" id="XP_007918058.1">
    <property type="nucleotide sequence ID" value="XM_007919867.1"/>
</dbReference>
<comment type="similarity">
    <text evidence="1">Belongs to the short-chain dehydrogenases/reductases (SDR) family.</text>
</comment>
<dbReference type="Gene3D" id="3.40.50.720">
    <property type="entry name" value="NAD(P)-binding Rossmann-like Domain"/>
    <property type="match status" value="1"/>
</dbReference>
<dbReference type="InterPro" id="IPR036291">
    <property type="entry name" value="NAD(P)-bd_dom_sf"/>
</dbReference>
<dbReference type="GeneID" id="19328080"/>
<evidence type="ECO:0000256" key="1">
    <source>
        <dbReference type="ARBA" id="ARBA00006484"/>
    </source>
</evidence>
<evidence type="ECO:0000256" key="3">
    <source>
        <dbReference type="ARBA" id="ARBA00023002"/>
    </source>
</evidence>
<evidence type="ECO:0000313" key="5">
    <source>
        <dbReference type="Proteomes" id="UP000014074"/>
    </source>
</evidence>
<dbReference type="Pfam" id="PF13561">
    <property type="entry name" value="adh_short_C2"/>
    <property type="match status" value="1"/>
</dbReference>
<dbReference type="PANTHER" id="PTHR43544">
    <property type="entry name" value="SHORT-CHAIN DEHYDROGENASE/REDUCTASE"/>
    <property type="match status" value="1"/>
</dbReference>
<accession>R8BCZ3</accession>
<dbReference type="OrthoDB" id="9876299at2759"/>
<proteinExistence type="inferred from homology"/>
<dbReference type="GO" id="GO:0005737">
    <property type="term" value="C:cytoplasm"/>
    <property type="evidence" value="ECO:0007669"/>
    <property type="project" value="TreeGrafter"/>
</dbReference>
<evidence type="ECO:0000313" key="4">
    <source>
        <dbReference type="EMBL" id="EON97161.1"/>
    </source>
</evidence>
<protein>
    <submittedName>
        <fullName evidence="4">Putative aflatoxin biosynthesis ketoreductase nor-1 protein</fullName>
    </submittedName>
</protein>
<keyword evidence="3" id="KW-0560">Oxidoreductase</keyword>
<dbReference type="Proteomes" id="UP000014074">
    <property type="component" value="Unassembled WGS sequence"/>
</dbReference>
<organism evidence="4 5">
    <name type="scientific">Phaeoacremonium minimum (strain UCR-PA7)</name>
    <name type="common">Esca disease fungus</name>
    <name type="synonym">Togninia minima</name>
    <dbReference type="NCBI Taxonomy" id="1286976"/>
    <lineage>
        <taxon>Eukaryota</taxon>
        <taxon>Fungi</taxon>
        <taxon>Dikarya</taxon>
        <taxon>Ascomycota</taxon>
        <taxon>Pezizomycotina</taxon>
        <taxon>Sordariomycetes</taxon>
        <taxon>Sordariomycetidae</taxon>
        <taxon>Togniniales</taxon>
        <taxon>Togniniaceae</taxon>
        <taxon>Phaeoacremonium</taxon>
    </lineage>
</organism>
<gene>
    <name evidence="4" type="ORF">UCRPA7_7330</name>
</gene>
<dbReference type="EMBL" id="KB933279">
    <property type="protein sequence ID" value="EON97161.1"/>
    <property type="molecule type" value="Genomic_DNA"/>
</dbReference>
<dbReference type="KEGG" id="tmn:UCRPA7_7330"/>
<dbReference type="PANTHER" id="PTHR43544:SF7">
    <property type="entry name" value="NADB-LER2"/>
    <property type="match status" value="1"/>
</dbReference>
<dbReference type="GO" id="GO:0016491">
    <property type="term" value="F:oxidoreductase activity"/>
    <property type="evidence" value="ECO:0007669"/>
    <property type="project" value="UniProtKB-KW"/>
</dbReference>
<sequence length="248" mass="26194">MGILLTRPPSLPGIGKGLVEAYLSRPDHIVVGSVRDKTQPSTSELKGLPAASGSKLILVSIESTSLTDPAKAVEEVQAEGVDHFDIVIASAGWSPPIEIADNAQIEDVKKSFDINAVGPLILYQAVKPLLEKSKSPKWVSVSTAAATISALEPFQAWVCAAYGLTKAAQNWFTVAVHAGNKNITAFAIHPGLVQTEMGNVGARSMGLEKAPNTVEESAGKIIDVIDKATRETTSGKFLNVIDGSEIPW</sequence>
<keyword evidence="5" id="KW-1185">Reference proteome</keyword>
<dbReference type="AlphaFoldDB" id="R8BCZ3"/>
<dbReference type="HOGENOM" id="CLU_010194_9_1_1"/>